<gene>
    <name evidence="2" type="ORF">DM484_09190</name>
</gene>
<name>A0A2W4RAT9_9GAMM</name>
<dbReference type="Proteomes" id="UP000249396">
    <property type="component" value="Unassembled WGS sequence"/>
</dbReference>
<reference evidence="2 3" key="1">
    <citation type="journal article" date="2018" name="Aquat. Microb. Ecol.">
        <title>Gammaproteobacterial methanotrophs dominate.</title>
        <authorList>
            <person name="Rissanen A.J."/>
            <person name="Saarenheimo J."/>
            <person name="Tiirola M."/>
            <person name="Peura S."/>
            <person name="Aalto S.L."/>
            <person name="Karvinen A."/>
            <person name="Nykanen H."/>
        </authorList>
    </citation>
    <scope>NUCLEOTIDE SEQUENCE [LARGE SCALE GENOMIC DNA]</scope>
    <source>
        <strain evidence="2">AMbin10</strain>
    </source>
</reference>
<evidence type="ECO:0000313" key="2">
    <source>
        <dbReference type="EMBL" id="PZN80972.1"/>
    </source>
</evidence>
<organism evidence="2 3">
    <name type="scientific">Candidatus Methylumidiphilus alinenensis</name>
    <dbReference type="NCBI Taxonomy" id="2202197"/>
    <lineage>
        <taxon>Bacteria</taxon>
        <taxon>Pseudomonadati</taxon>
        <taxon>Pseudomonadota</taxon>
        <taxon>Gammaproteobacteria</taxon>
        <taxon>Methylococcales</taxon>
        <taxon>Candidatus Methylumidiphilus</taxon>
    </lineage>
</organism>
<accession>A0A2W4RAT9</accession>
<dbReference type="EMBL" id="QJPH01000276">
    <property type="protein sequence ID" value="PZN80972.1"/>
    <property type="molecule type" value="Genomic_DNA"/>
</dbReference>
<feature type="region of interest" description="Disordered" evidence="1">
    <location>
        <begin position="41"/>
        <end position="70"/>
    </location>
</feature>
<protein>
    <submittedName>
        <fullName evidence="2">Uncharacterized protein</fullName>
    </submittedName>
</protein>
<dbReference type="AlphaFoldDB" id="A0A2W4RAT9"/>
<sequence>MFILYLQRFQHKKYIQAVIEGCADIGDASFAIDGPSTSARFQAPASQRTSNVQAGELRNQPNSADPPNAGDRQTTFFRCRMEFVIPSAPFEKCRITQNVSDGVTNPVALRGFDNPDVSILTSILSKWLSLASNTSVPKGAGIIALLCCGSFIVADWYG</sequence>
<proteinExistence type="predicted"/>
<evidence type="ECO:0000256" key="1">
    <source>
        <dbReference type="SAM" id="MobiDB-lite"/>
    </source>
</evidence>
<comment type="caution">
    <text evidence="2">The sequence shown here is derived from an EMBL/GenBank/DDBJ whole genome shotgun (WGS) entry which is preliminary data.</text>
</comment>
<evidence type="ECO:0000313" key="3">
    <source>
        <dbReference type="Proteomes" id="UP000249396"/>
    </source>
</evidence>